<dbReference type="Pfam" id="PF00431">
    <property type="entry name" value="CUB"/>
    <property type="match status" value="1"/>
</dbReference>
<dbReference type="PROSITE" id="PS01180">
    <property type="entry name" value="CUB"/>
    <property type="match status" value="1"/>
</dbReference>
<protein>
    <recommendedName>
        <fullName evidence="6">CUB domain-containing protein</fullName>
    </recommendedName>
</protein>
<comment type="caution">
    <text evidence="2">Lacks conserved residue(s) required for the propagation of feature annotation.</text>
</comment>
<gene>
    <name evidence="7" type="ORF">O3P69_006889</name>
</gene>
<accession>A0AAW0U2U2</accession>
<keyword evidence="8" id="KW-1185">Reference proteome</keyword>
<evidence type="ECO:0000313" key="7">
    <source>
        <dbReference type="EMBL" id="KAK8393864.1"/>
    </source>
</evidence>
<keyword evidence="5" id="KW-0732">Signal</keyword>
<sequence>MGWGWRPAECGGRGSPALVWALVFVLAWAVAWAGRDEDCDMGEMRCHDGSCVSADQYCDGEADCSGSEDEPAHCTQCNRLYYGTVGKTYELQVLWPLQTKRAPVCNLTLVAAGGPHGDLIQLAFHKFTLGKLNSHTDQGCPHGHMQIIENQRIYRPGFWCGDGLGLPMYYSETPSVSVIISRLPTDDDLTALDDFPSFYVKMSYKFLRRGSAVVRYGMEEEPKYLGLRDKTTVCNAFFSNCDQQPCYVQSPNFPGMYPRNTTCYYHLKQTKAPPGKRAIIALSQDDGQLVHIKSQAQPHDTAERHLKLYEDCYYVGDYVRVYDGNSTTSPVLVTFCRGDIVPEIVSSGPDVLIEFTTSPFDNPNHEMPWTHLAGFELKAETRFIPQDSIGEDCRVVIRSSDNSSGWVEGASHSVPPNTTCVWQFLGSHGQVVWITFVYYTRTTQLAKLQGKLCTTQLTIADGEWPEGTPYRPNESYVSTGRNLSIQQLFEDGSIVTKVSFLLRYEFVDRRQAGEWVEDPCTRVIRSDGASRGSLSFSAPRDVFLYGRGGRSAVSCSWRLLGAPDQVVRLTITSLQTGSSGCRREVNRQTKALRCLAGAATHMSLSVSEWPWANVELPLACVCSQDDIPLTEVSHGPDLTLNMTIRGMLTHEDYTHYSFNATYEFLQAPGCIGATRVLKGAAGEVVASSSSSDTKTKCEGFPWLLKTPPKHALFLTLPRASLDNGTCASDTRLFFHVPGQADPVLGVYWGSVPSARRLPAAEDTDSAVQKGEGEVEEKSYTQELDLREPSGHGSSLVVAWQPRSASQLRLRWLTTWIPEESEGVGYFHYIHAEGPGGWRDEHSQLNCKELCPELHACIPAELWCDGKQHCPQGSDETVANCLLERIPWLYLTIAGLTLLTLLSITVSAVNRHRQQKAKKRQQDARRVSTQESILPPKEKSLSAYALDYTDMDFETTV</sequence>
<feature type="disulfide bond" evidence="2">
    <location>
        <begin position="39"/>
        <end position="51"/>
    </location>
</feature>
<dbReference type="CDD" id="cd00112">
    <property type="entry name" value="LDLa"/>
    <property type="match status" value="2"/>
</dbReference>
<evidence type="ECO:0000256" key="2">
    <source>
        <dbReference type="PROSITE-ProRule" id="PRU00124"/>
    </source>
</evidence>
<feature type="region of interest" description="Disordered" evidence="3">
    <location>
        <begin position="758"/>
        <end position="780"/>
    </location>
</feature>
<dbReference type="InterPro" id="IPR002172">
    <property type="entry name" value="LDrepeatLR_classA_rpt"/>
</dbReference>
<dbReference type="PANTHER" id="PTHR47537:SF3">
    <property type="entry name" value="CUB DOMAIN-CONTAINING PROTEIN"/>
    <property type="match status" value="1"/>
</dbReference>
<feature type="transmembrane region" description="Helical" evidence="4">
    <location>
        <begin position="887"/>
        <end position="909"/>
    </location>
</feature>
<keyword evidence="1 2" id="KW-1015">Disulfide bond</keyword>
<dbReference type="Gene3D" id="2.40.128.620">
    <property type="match status" value="1"/>
</dbReference>
<proteinExistence type="predicted"/>
<evidence type="ECO:0000256" key="4">
    <source>
        <dbReference type="SAM" id="Phobius"/>
    </source>
</evidence>
<dbReference type="SUPFAM" id="SSF49854">
    <property type="entry name" value="Spermadhesin, CUB domain"/>
    <property type="match status" value="2"/>
</dbReference>
<dbReference type="SMART" id="SM00192">
    <property type="entry name" value="LDLa"/>
    <property type="match status" value="2"/>
</dbReference>
<evidence type="ECO:0000256" key="1">
    <source>
        <dbReference type="ARBA" id="ARBA00023157"/>
    </source>
</evidence>
<dbReference type="InterPro" id="IPR035914">
    <property type="entry name" value="Sperma_CUB_dom_sf"/>
</dbReference>
<dbReference type="CDD" id="cd00041">
    <property type="entry name" value="CUB"/>
    <property type="match status" value="1"/>
</dbReference>
<dbReference type="InterPro" id="IPR036055">
    <property type="entry name" value="LDL_receptor-like_sf"/>
</dbReference>
<evidence type="ECO:0000256" key="5">
    <source>
        <dbReference type="SAM" id="SignalP"/>
    </source>
</evidence>
<reference evidence="7 8" key="1">
    <citation type="submission" date="2023-03" db="EMBL/GenBank/DDBJ databases">
        <title>High-quality genome of Scylla paramamosain provides insights in environmental adaptation.</title>
        <authorList>
            <person name="Zhang L."/>
        </authorList>
    </citation>
    <scope>NUCLEOTIDE SEQUENCE [LARGE SCALE GENOMIC DNA]</scope>
    <source>
        <strain evidence="7">LZ_2023a</strain>
        <tissue evidence="7">Muscle</tissue>
    </source>
</reference>
<feature type="disulfide bond" evidence="2">
    <location>
        <begin position="46"/>
        <end position="64"/>
    </location>
</feature>
<dbReference type="InterPro" id="IPR023415">
    <property type="entry name" value="LDLR_class-A_CS"/>
</dbReference>
<dbReference type="PROSITE" id="PS01209">
    <property type="entry name" value="LDLRA_1"/>
    <property type="match status" value="1"/>
</dbReference>
<dbReference type="SUPFAM" id="SSF57424">
    <property type="entry name" value="LDL receptor-like module"/>
    <property type="match status" value="2"/>
</dbReference>
<dbReference type="InterPro" id="IPR000859">
    <property type="entry name" value="CUB_dom"/>
</dbReference>
<dbReference type="InterPro" id="IPR053207">
    <property type="entry name" value="Non-NMDA_GluR_Accessory"/>
</dbReference>
<dbReference type="PRINTS" id="PR00261">
    <property type="entry name" value="LDLRECEPTOR"/>
</dbReference>
<feature type="compositionally biased region" description="Basic and acidic residues" evidence="3">
    <location>
        <begin position="770"/>
        <end position="780"/>
    </location>
</feature>
<evidence type="ECO:0000256" key="3">
    <source>
        <dbReference type="SAM" id="MobiDB-lite"/>
    </source>
</evidence>
<dbReference type="Gene3D" id="4.10.400.10">
    <property type="entry name" value="Low-density Lipoprotein Receptor"/>
    <property type="match status" value="1"/>
</dbReference>
<dbReference type="SMART" id="SM00042">
    <property type="entry name" value="CUB"/>
    <property type="match status" value="1"/>
</dbReference>
<keyword evidence="4" id="KW-1133">Transmembrane helix</keyword>
<dbReference type="Proteomes" id="UP001487740">
    <property type="component" value="Unassembled WGS sequence"/>
</dbReference>
<feature type="signal peptide" evidence="5">
    <location>
        <begin position="1"/>
        <end position="33"/>
    </location>
</feature>
<feature type="domain" description="CUB" evidence="6">
    <location>
        <begin position="234"/>
        <end position="382"/>
    </location>
</feature>
<dbReference type="PANTHER" id="PTHR47537">
    <property type="entry name" value="CUBILIN"/>
    <property type="match status" value="1"/>
</dbReference>
<dbReference type="PROSITE" id="PS50068">
    <property type="entry name" value="LDLRA_2"/>
    <property type="match status" value="2"/>
</dbReference>
<evidence type="ECO:0000313" key="8">
    <source>
        <dbReference type="Proteomes" id="UP001487740"/>
    </source>
</evidence>
<organism evidence="7 8">
    <name type="scientific">Scylla paramamosain</name>
    <name type="common">Mud crab</name>
    <dbReference type="NCBI Taxonomy" id="85552"/>
    <lineage>
        <taxon>Eukaryota</taxon>
        <taxon>Metazoa</taxon>
        <taxon>Ecdysozoa</taxon>
        <taxon>Arthropoda</taxon>
        <taxon>Crustacea</taxon>
        <taxon>Multicrustacea</taxon>
        <taxon>Malacostraca</taxon>
        <taxon>Eumalacostraca</taxon>
        <taxon>Eucarida</taxon>
        <taxon>Decapoda</taxon>
        <taxon>Pleocyemata</taxon>
        <taxon>Brachyura</taxon>
        <taxon>Eubrachyura</taxon>
        <taxon>Portunoidea</taxon>
        <taxon>Portunidae</taxon>
        <taxon>Portuninae</taxon>
        <taxon>Scylla</taxon>
    </lineage>
</organism>
<name>A0AAW0U2U2_SCYPA</name>
<feature type="chain" id="PRO_5043396268" description="CUB domain-containing protein" evidence="5">
    <location>
        <begin position="34"/>
        <end position="956"/>
    </location>
</feature>
<keyword evidence="4" id="KW-0472">Membrane</keyword>
<dbReference type="AlphaFoldDB" id="A0AAW0U2U2"/>
<dbReference type="InterPro" id="IPR056707">
    <property type="entry name" value="DUF7805"/>
</dbReference>
<dbReference type="EMBL" id="JARAKH010000020">
    <property type="protein sequence ID" value="KAK8393864.1"/>
    <property type="molecule type" value="Genomic_DNA"/>
</dbReference>
<dbReference type="GO" id="GO:0005886">
    <property type="term" value="C:plasma membrane"/>
    <property type="evidence" value="ECO:0007669"/>
    <property type="project" value="TreeGrafter"/>
</dbReference>
<comment type="caution">
    <text evidence="7">The sequence shown here is derived from an EMBL/GenBank/DDBJ whole genome shotgun (WGS) entry which is preliminary data.</text>
</comment>
<keyword evidence="4" id="KW-0812">Transmembrane</keyword>
<dbReference type="Pfam" id="PF25090">
    <property type="entry name" value="DUF7805"/>
    <property type="match status" value="1"/>
</dbReference>
<dbReference type="Pfam" id="PF00057">
    <property type="entry name" value="Ldl_recept_a"/>
    <property type="match status" value="1"/>
</dbReference>
<evidence type="ECO:0000259" key="6">
    <source>
        <dbReference type="PROSITE" id="PS01180"/>
    </source>
</evidence>
<dbReference type="Gene3D" id="2.60.120.290">
    <property type="entry name" value="Spermadhesin, CUB domain"/>
    <property type="match status" value="2"/>
</dbReference>